<feature type="domain" description="GRF-type" evidence="5">
    <location>
        <begin position="59"/>
        <end position="100"/>
    </location>
</feature>
<evidence type="ECO:0000256" key="4">
    <source>
        <dbReference type="PROSITE-ProRule" id="PRU01343"/>
    </source>
</evidence>
<gene>
    <name evidence="6" type="ORF">F2Q68_00035808</name>
</gene>
<sequence>MGQDYSYSQPSSSDEFDITSLLQAEAELYADEAESSYNMAGPFQYPPQPEADDGILTTCYCGGEPVVATSYTSKDPGRRYFTCDNADDGDCHVWKWWDVAVMEEMSDFQRQLRELKDQSDVNASKLVKLERTAWRSCIFMEELERITTTASNLESVCIKVDTEDEVGESEGRSVGVKAAKDSTKRKKSGAVVGHVNQVTGAFVKIFSSCESKSRVVCEAVGHVNQVTGAFVKMFSSCESKSRVVCKKCSISFPSSLSLGSYLVCLVSTRSSFLLFPFATTVFSEL</sequence>
<dbReference type="EMBL" id="QGKW02001988">
    <property type="protein sequence ID" value="KAF2551919.1"/>
    <property type="molecule type" value="Genomic_DNA"/>
</dbReference>
<dbReference type="PROSITE" id="PS51999">
    <property type="entry name" value="ZF_GRF"/>
    <property type="match status" value="1"/>
</dbReference>
<dbReference type="InterPro" id="IPR010666">
    <property type="entry name" value="Znf_GRF"/>
</dbReference>
<keyword evidence="1" id="KW-0479">Metal-binding</keyword>
<accession>A0A8S9H289</accession>
<dbReference type="Proteomes" id="UP000712281">
    <property type="component" value="Unassembled WGS sequence"/>
</dbReference>
<dbReference type="GO" id="GO:0008270">
    <property type="term" value="F:zinc ion binding"/>
    <property type="evidence" value="ECO:0007669"/>
    <property type="project" value="UniProtKB-KW"/>
</dbReference>
<protein>
    <recommendedName>
        <fullName evidence="5">GRF-type domain-containing protein</fullName>
    </recommendedName>
</protein>
<dbReference type="Pfam" id="PF06839">
    <property type="entry name" value="Zn_ribbon_GRF"/>
    <property type="match status" value="1"/>
</dbReference>
<evidence type="ECO:0000256" key="2">
    <source>
        <dbReference type="ARBA" id="ARBA00022771"/>
    </source>
</evidence>
<keyword evidence="3" id="KW-0862">Zinc</keyword>
<evidence type="ECO:0000256" key="1">
    <source>
        <dbReference type="ARBA" id="ARBA00022723"/>
    </source>
</evidence>
<keyword evidence="2 4" id="KW-0863">Zinc-finger</keyword>
<dbReference type="PANTHER" id="PTHR33248">
    <property type="entry name" value="ZINC ION-BINDING PROTEIN"/>
    <property type="match status" value="1"/>
</dbReference>
<evidence type="ECO:0000313" key="7">
    <source>
        <dbReference type="Proteomes" id="UP000712281"/>
    </source>
</evidence>
<comment type="caution">
    <text evidence="6">The sequence shown here is derived from an EMBL/GenBank/DDBJ whole genome shotgun (WGS) entry which is preliminary data.</text>
</comment>
<reference evidence="6" key="1">
    <citation type="submission" date="2019-12" db="EMBL/GenBank/DDBJ databases">
        <title>Genome sequencing and annotation of Brassica cretica.</title>
        <authorList>
            <person name="Studholme D.J."/>
            <person name="Sarris P.F."/>
        </authorList>
    </citation>
    <scope>NUCLEOTIDE SEQUENCE</scope>
    <source>
        <strain evidence="6">PFS-001/15</strain>
        <tissue evidence="6">Leaf</tissue>
    </source>
</reference>
<evidence type="ECO:0000259" key="5">
    <source>
        <dbReference type="PROSITE" id="PS51999"/>
    </source>
</evidence>
<evidence type="ECO:0000256" key="3">
    <source>
        <dbReference type="ARBA" id="ARBA00022833"/>
    </source>
</evidence>
<dbReference type="AlphaFoldDB" id="A0A8S9H289"/>
<evidence type="ECO:0000313" key="6">
    <source>
        <dbReference type="EMBL" id="KAF2551919.1"/>
    </source>
</evidence>
<name>A0A8S9H289_BRACR</name>
<organism evidence="6 7">
    <name type="scientific">Brassica cretica</name>
    <name type="common">Mustard</name>
    <dbReference type="NCBI Taxonomy" id="69181"/>
    <lineage>
        <taxon>Eukaryota</taxon>
        <taxon>Viridiplantae</taxon>
        <taxon>Streptophyta</taxon>
        <taxon>Embryophyta</taxon>
        <taxon>Tracheophyta</taxon>
        <taxon>Spermatophyta</taxon>
        <taxon>Magnoliopsida</taxon>
        <taxon>eudicotyledons</taxon>
        <taxon>Gunneridae</taxon>
        <taxon>Pentapetalae</taxon>
        <taxon>rosids</taxon>
        <taxon>malvids</taxon>
        <taxon>Brassicales</taxon>
        <taxon>Brassicaceae</taxon>
        <taxon>Brassiceae</taxon>
        <taxon>Brassica</taxon>
    </lineage>
</organism>
<proteinExistence type="predicted"/>